<sequence>MPSNCSFAIQEVLKLAAHGLDRHTLHQVKNCLDIRTQRVVVNRVTSSWQPVTSGVPQVSVLGPVLFNIFINDLNYGTKSPLSQFTDDSKLGRSVDLLQGRKALRRDWNRLD</sequence>
<proteinExistence type="predicted"/>
<evidence type="ECO:0000313" key="2">
    <source>
        <dbReference type="Proteomes" id="UP001145742"/>
    </source>
</evidence>
<accession>A0ABQ9CWI3</accession>
<dbReference type="EMBL" id="WHWB01034397">
    <property type="protein sequence ID" value="KAJ7410576.1"/>
    <property type="molecule type" value="Genomic_DNA"/>
</dbReference>
<dbReference type="Proteomes" id="UP001145742">
    <property type="component" value="Unassembled WGS sequence"/>
</dbReference>
<evidence type="ECO:0008006" key="3">
    <source>
        <dbReference type="Google" id="ProtNLM"/>
    </source>
</evidence>
<gene>
    <name evidence="1" type="ORF">WISP_107327</name>
</gene>
<protein>
    <recommendedName>
        <fullName evidence="3">Rna-directed dna polymerase from mobile element jockey-like</fullName>
    </recommendedName>
</protein>
<reference evidence="1" key="1">
    <citation type="submission" date="2019-10" db="EMBL/GenBank/DDBJ databases">
        <authorList>
            <person name="Soares A.E.R."/>
            <person name="Aleixo A."/>
            <person name="Schneider P."/>
            <person name="Miyaki C.Y."/>
            <person name="Schneider M.P."/>
            <person name="Mello C."/>
            <person name="Vasconcelos A.T.R."/>
        </authorList>
    </citation>
    <scope>NUCLEOTIDE SEQUENCE</scope>
    <source>
        <tissue evidence="1">Muscle</tissue>
    </source>
</reference>
<evidence type="ECO:0000313" key="1">
    <source>
        <dbReference type="EMBL" id="KAJ7410576.1"/>
    </source>
</evidence>
<name>A0ABQ9CWI3_9PASS</name>
<keyword evidence="2" id="KW-1185">Reference proteome</keyword>
<dbReference type="PANTHER" id="PTHR33332">
    <property type="entry name" value="REVERSE TRANSCRIPTASE DOMAIN-CONTAINING PROTEIN"/>
    <property type="match status" value="1"/>
</dbReference>
<organism evidence="1 2">
    <name type="scientific">Willisornis vidua</name>
    <name type="common">Xingu scale-backed antbird</name>
    <dbReference type="NCBI Taxonomy" id="1566151"/>
    <lineage>
        <taxon>Eukaryota</taxon>
        <taxon>Metazoa</taxon>
        <taxon>Chordata</taxon>
        <taxon>Craniata</taxon>
        <taxon>Vertebrata</taxon>
        <taxon>Euteleostomi</taxon>
        <taxon>Archelosauria</taxon>
        <taxon>Archosauria</taxon>
        <taxon>Dinosauria</taxon>
        <taxon>Saurischia</taxon>
        <taxon>Theropoda</taxon>
        <taxon>Coelurosauria</taxon>
        <taxon>Aves</taxon>
        <taxon>Neognathae</taxon>
        <taxon>Neoaves</taxon>
        <taxon>Telluraves</taxon>
        <taxon>Australaves</taxon>
        <taxon>Passeriformes</taxon>
        <taxon>Thamnophilidae</taxon>
        <taxon>Willisornis</taxon>
    </lineage>
</organism>
<comment type="caution">
    <text evidence="1">The sequence shown here is derived from an EMBL/GenBank/DDBJ whole genome shotgun (WGS) entry which is preliminary data.</text>
</comment>